<dbReference type="EMBL" id="GBRH01264553">
    <property type="protein sequence ID" value="JAD33342.1"/>
    <property type="molecule type" value="Transcribed_RNA"/>
</dbReference>
<organism evidence="3">
    <name type="scientific">Arundo donax</name>
    <name type="common">Giant reed</name>
    <name type="synonym">Donax arundinaceus</name>
    <dbReference type="NCBI Taxonomy" id="35708"/>
    <lineage>
        <taxon>Eukaryota</taxon>
        <taxon>Viridiplantae</taxon>
        <taxon>Streptophyta</taxon>
        <taxon>Embryophyta</taxon>
        <taxon>Tracheophyta</taxon>
        <taxon>Spermatophyta</taxon>
        <taxon>Magnoliopsida</taxon>
        <taxon>Liliopsida</taxon>
        <taxon>Poales</taxon>
        <taxon>Poaceae</taxon>
        <taxon>PACMAD clade</taxon>
        <taxon>Arundinoideae</taxon>
        <taxon>Arundineae</taxon>
        <taxon>Arundo</taxon>
    </lineage>
</organism>
<reference evidence="3" key="1">
    <citation type="submission" date="2014-09" db="EMBL/GenBank/DDBJ databases">
        <authorList>
            <person name="Magalhaes I.L.F."/>
            <person name="Oliveira U."/>
            <person name="Santos F.R."/>
            <person name="Vidigal T.H.D.A."/>
            <person name="Brescovit A.D."/>
            <person name="Santos A.J."/>
        </authorList>
    </citation>
    <scope>NUCLEOTIDE SEQUENCE</scope>
    <source>
        <tissue evidence="3">Shoot tissue taken approximately 20 cm above the soil surface</tissue>
    </source>
</reference>
<name>A0A0A8ZEN0_ARUDO</name>
<proteinExistence type="predicted"/>
<sequence length="87" mass="9160">MQLPLLFLAVRRVAASPVTMKTTVHATGLSGKEAARIREGRRRSLEDSSWDGGGNGAEETGIQPMEVAMARSWEGHGADGEEVAGGP</sequence>
<evidence type="ECO:0000313" key="3">
    <source>
        <dbReference type="EMBL" id="JAD33342.1"/>
    </source>
</evidence>
<evidence type="ECO:0000256" key="2">
    <source>
        <dbReference type="SAM" id="SignalP"/>
    </source>
</evidence>
<feature type="region of interest" description="Disordered" evidence="1">
    <location>
        <begin position="31"/>
        <end position="87"/>
    </location>
</feature>
<protein>
    <submittedName>
        <fullName evidence="3">Uncharacterized protein</fullName>
    </submittedName>
</protein>
<evidence type="ECO:0000256" key="1">
    <source>
        <dbReference type="SAM" id="MobiDB-lite"/>
    </source>
</evidence>
<accession>A0A0A8ZEN0</accession>
<keyword evidence="2" id="KW-0732">Signal</keyword>
<feature type="chain" id="PRO_5012633210" evidence="2">
    <location>
        <begin position="16"/>
        <end position="87"/>
    </location>
</feature>
<reference evidence="3" key="2">
    <citation type="journal article" date="2015" name="Data Brief">
        <title>Shoot transcriptome of the giant reed, Arundo donax.</title>
        <authorList>
            <person name="Barrero R.A."/>
            <person name="Guerrero F.D."/>
            <person name="Moolhuijzen P."/>
            <person name="Goolsby J.A."/>
            <person name="Tidwell J."/>
            <person name="Bellgard S.E."/>
            <person name="Bellgard M.I."/>
        </authorList>
    </citation>
    <scope>NUCLEOTIDE SEQUENCE</scope>
    <source>
        <tissue evidence="3">Shoot tissue taken approximately 20 cm above the soil surface</tissue>
    </source>
</reference>
<feature type="signal peptide" evidence="2">
    <location>
        <begin position="1"/>
        <end position="15"/>
    </location>
</feature>
<feature type="compositionally biased region" description="Basic and acidic residues" evidence="1">
    <location>
        <begin position="33"/>
        <end position="46"/>
    </location>
</feature>
<dbReference type="AlphaFoldDB" id="A0A0A8ZEN0"/>